<gene>
    <name evidence="1" type="primary">g9395</name>
    <name evidence="1" type="ORF">NpPPO83_00009395</name>
</gene>
<keyword evidence="1" id="KW-0808">Transferase</keyword>
<comment type="caution">
    <text evidence="1">The sequence shown here is derived from an EMBL/GenBank/DDBJ whole genome shotgun (WGS) entry which is preliminary data.</text>
</comment>
<evidence type="ECO:0000313" key="2">
    <source>
        <dbReference type="Proteomes" id="UP001165186"/>
    </source>
</evidence>
<sequence length="903" mass="98361">MFWPIGSPRVYATSQRQLPPERRITSDDGVNSQPPPAAVNGRHHEPESAHAAQLRPADDDAERDATVTQGPNGSAPQTSSAANGSLQGNDAETDVDGEIIALRVARNGQLFATITRSTLTIWQTKPTAVLASVLRSPASLQTYGPNVSLLLRPDSAIFVVQTALGYLITYSLASDPTSRVYRQQFDPNAHGHSRRHSISGNRVHATADRFAGPGEGGGIQDVSIRFRMVIRVDAGIAKALALDDELVVATAKPAAIQCIRWAPDSQGNQTSTELLSKMSWLSKKTTVVDIVHDRPMNLYAWVMSDGKAYAVQKLPPSSTDAQASKALFKGYCFHEPETEDAYAVKAAINARFSLVAIGCANGEIHVYTARDYDGHVPLSHKLQTGLTSASSGNLMFLTYSPDGYCLFAGYEKGWMMWSVYGKPGASSFTATRFMSENNDESWLLSTNAGFMIYRGYDMPDLTAISAEVSLWHHVQVPSPYLVDQWPIRSAVISADGRYVAVAGRRGLAHYSVTSGRWKTFDDPDMENEFTVRGGMCWHQHVLIAAVEANNSYELRIYSREKDLDNNKVMHKERLPAPIVLIAPSGDDSLLVYTYDNILYHYIINVANSSDVAVATILFLVDGKLVLLQPTTTEDGVLKYEMRIIAQNVEYYALMRDHPSFKLADDEDYLPPSPSANLPNNSLQGHDLRDSLWYFDGQDMKLWIDAQDVLVSAALELGRELPATVSIPVDFYPLSPLLNKGIIFGVESDLVQRRDISFAYFRFTTRRAKNEQAWDLCKELARFLMALDESGDTLREALELAELTSPTEGGTKRPAGSGFMFEESRHAISRNNGRNGSSRIGDIGIGIGGIDLAAGSNSSIGSRSPASATANGDDRSSSGAAAAVDAGAAGAEVGNDDFFATGFG</sequence>
<organism evidence="1 2">
    <name type="scientific">Neofusicoccum parvum</name>
    <dbReference type="NCBI Taxonomy" id="310453"/>
    <lineage>
        <taxon>Eukaryota</taxon>
        <taxon>Fungi</taxon>
        <taxon>Dikarya</taxon>
        <taxon>Ascomycota</taxon>
        <taxon>Pezizomycotina</taxon>
        <taxon>Dothideomycetes</taxon>
        <taxon>Dothideomycetes incertae sedis</taxon>
        <taxon>Botryosphaeriales</taxon>
        <taxon>Botryosphaeriaceae</taxon>
        <taxon>Neofusicoccum</taxon>
    </lineage>
</organism>
<keyword evidence="1" id="KW-0418">Kinase</keyword>
<dbReference type="EMBL" id="BSXG01000005">
    <property type="protein sequence ID" value="GME23145.1"/>
    <property type="molecule type" value="Genomic_DNA"/>
</dbReference>
<reference evidence="1" key="1">
    <citation type="submission" date="2024-09" db="EMBL/GenBank/DDBJ databases">
        <title>Draft Genome Sequences of Neofusicoccum parvum.</title>
        <authorList>
            <person name="Ashida A."/>
            <person name="Camagna M."/>
            <person name="Tanaka A."/>
            <person name="Takemoto D."/>
        </authorList>
    </citation>
    <scope>NUCLEOTIDE SEQUENCE</scope>
    <source>
        <strain evidence="1">PPO83</strain>
    </source>
</reference>
<protein>
    <submittedName>
        <fullName evidence="1">Inositol polyphosphate kinase</fullName>
    </submittedName>
</protein>
<proteinExistence type="predicted"/>
<name>A0ACB5RRJ6_9PEZI</name>
<keyword evidence="2" id="KW-1185">Reference proteome</keyword>
<accession>A0ACB5RRJ6</accession>
<dbReference type="Proteomes" id="UP001165186">
    <property type="component" value="Unassembled WGS sequence"/>
</dbReference>
<evidence type="ECO:0000313" key="1">
    <source>
        <dbReference type="EMBL" id="GME23145.1"/>
    </source>
</evidence>